<name>A0ABS5W797_9SPHN</name>
<keyword evidence="3" id="KW-1185">Reference proteome</keyword>
<sequence>MCQTNSVSLAGNCGRDAMNSVVRHARFPEDTHAVLEIWREFVSSPSVSLDYQGYEAEFADIPGKYAPPEGRLLLAERDGGIAGCVSLRRISGTLCEMKRLYVRPSARQAGLGRQMVECLIAEAKEAGYQEMRLDVLEEFKQARKLYAELGFIPADPVSFNPLPGTEFLGLTLR</sequence>
<keyword evidence="2" id="KW-0012">Acyltransferase</keyword>
<dbReference type="InterPro" id="IPR052777">
    <property type="entry name" value="Acetyltransferase_Enz"/>
</dbReference>
<evidence type="ECO:0000259" key="1">
    <source>
        <dbReference type="PROSITE" id="PS51186"/>
    </source>
</evidence>
<gene>
    <name evidence="2" type="ORF">KK137_14880</name>
</gene>
<comment type="caution">
    <text evidence="2">The sequence shown here is derived from an EMBL/GenBank/DDBJ whole genome shotgun (WGS) entry which is preliminary data.</text>
</comment>
<dbReference type="InterPro" id="IPR000182">
    <property type="entry name" value="GNAT_dom"/>
</dbReference>
<dbReference type="InterPro" id="IPR016181">
    <property type="entry name" value="Acyl_CoA_acyltransferase"/>
</dbReference>
<dbReference type="CDD" id="cd04301">
    <property type="entry name" value="NAT_SF"/>
    <property type="match status" value="1"/>
</dbReference>
<evidence type="ECO:0000313" key="3">
    <source>
        <dbReference type="Proteomes" id="UP000811255"/>
    </source>
</evidence>
<dbReference type="PANTHER" id="PTHR43305:SF1">
    <property type="entry name" value="FAMILY N-ACETYLTRANSFERASE, PUTATIVE (AFU_ORTHOLOGUE AFUA_2G01380)-RELATED"/>
    <property type="match status" value="1"/>
</dbReference>
<dbReference type="Gene3D" id="3.40.630.30">
    <property type="match status" value="1"/>
</dbReference>
<dbReference type="PROSITE" id="PS51186">
    <property type="entry name" value="GNAT"/>
    <property type="match status" value="1"/>
</dbReference>
<dbReference type="SUPFAM" id="SSF55729">
    <property type="entry name" value="Acyl-CoA N-acyltransferases (Nat)"/>
    <property type="match status" value="1"/>
</dbReference>
<reference evidence="2 3" key="1">
    <citation type="submission" date="2021-05" db="EMBL/GenBank/DDBJ databases">
        <title>Croceibacterium sp. LX-88 genome sequence.</title>
        <authorList>
            <person name="Luo X."/>
        </authorList>
    </citation>
    <scope>NUCLEOTIDE SEQUENCE [LARGE SCALE GENOMIC DNA]</scope>
    <source>
        <strain evidence="2 3">LX-88</strain>
    </source>
</reference>
<dbReference type="EC" id="2.3.1.-" evidence="2"/>
<proteinExistence type="predicted"/>
<feature type="domain" description="N-acetyltransferase" evidence="1">
    <location>
        <begin position="20"/>
        <end position="173"/>
    </location>
</feature>
<dbReference type="Pfam" id="PF00583">
    <property type="entry name" value="Acetyltransf_1"/>
    <property type="match status" value="1"/>
</dbReference>
<organism evidence="2 3">
    <name type="scientific">Croceibacterium selenioxidans</name>
    <dbReference type="NCBI Taxonomy" id="2838833"/>
    <lineage>
        <taxon>Bacteria</taxon>
        <taxon>Pseudomonadati</taxon>
        <taxon>Pseudomonadota</taxon>
        <taxon>Alphaproteobacteria</taxon>
        <taxon>Sphingomonadales</taxon>
        <taxon>Erythrobacteraceae</taxon>
        <taxon>Croceibacterium</taxon>
    </lineage>
</organism>
<protein>
    <submittedName>
        <fullName evidence="2">GNAT family N-acetyltransferase</fullName>
        <ecNumber evidence="2">2.3.1.-</ecNumber>
    </submittedName>
</protein>
<accession>A0ABS5W797</accession>
<evidence type="ECO:0000313" key="2">
    <source>
        <dbReference type="EMBL" id="MBT2135621.1"/>
    </source>
</evidence>
<keyword evidence="2" id="KW-0808">Transferase</keyword>
<dbReference type="GO" id="GO:0016746">
    <property type="term" value="F:acyltransferase activity"/>
    <property type="evidence" value="ECO:0007669"/>
    <property type="project" value="UniProtKB-KW"/>
</dbReference>
<dbReference type="Proteomes" id="UP000811255">
    <property type="component" value="Unassembled WGS sequence"/>
</dbReference>
<dbReference type="EMBL" id="JAHFVK010000002">
    <property type="protein sequence ID" value="MBT2135621.1"/>
    <property type="molecule type" value="Genomic_DNA"/>
</dbReference>
<dbReference type="PANTHER" id="PTHR43305">
    <property type="entry name" value="FAMILY N-ACETYLTRANSFERASE, PUTATIVE (AFU_ORTHOLOGUE AFUA_2G01380)-RELATED"/>
    <property type="match status" value="1"/>
</dbReference>